<feature type="transmembrane region" description="Helical" evidence="1">
    <location>
        <begin position="72"/>
        <end position="90"/>
    </location>
</feature>
<keyword evidence="1" id="KW-1133">Transmembrane helix</keyword>
<dbReference type="EMBL" id="BPLR01008907">
    <property type="protein sequence ID" value="GIY28128.1"/>
    <property type="molecule type" value="Genomic_DNA"/>
</dbReference>
<comment type="caution">
    <text evidence="2">The sequence shown here is derived from an EMBL/GenBank/DDBJ whole genome shotgun (WGS) entry which is preliminary data.</text>
</comment>
<evidence type="ECO:0000313" key="3">
    <source>
        <dbReference type="Proteomes" id="UP001054945"/>
    </source>
</evidence>
<gene>
    <name evidence="2" type="ORF">CEXT_5401</name>
</gene>
<evidence type="ECO:0000313" key="2">
    <source>
        <dbReference type="EMBL" id="GIY28128.1"/>
    </source>
</evidence>
<proteinExistence type="predicted"/>
<evidence type="ECO:0000256" key="1">
    <source>
        <dbReference type="SAM" id="Phobius"/>
    </source>
</evidence>
<sequence length="111" mass="13044">MELLKYQKCDHVVIITFEVTQYVEVQIIPKYLFSMTASRSKIKSIQVKDANQIDGGSKGFYSSWQTRFPKSVKIYCTLYMLGVFGLSLYIQERERERVNRSFGKYGFIEDM</sequence>
<organism evidence="2 3">
    <name type="scientific">Caerostris extrusa</name>
    <name type="common">Bark spider</name>
    <name type="synonym">Caerostris bankana</name>
    <dbReference type="NCBI Taxonomy" id="172846"/>
    <lineage>
        <taxon>Eukaryota</taxon>
        <taxon>Metazoa</taxon>
        <taxon>Ecdysozoa</taxon>
        <taxon>Arthropoda</taxon>
        <taxon>Chelicerata</taxon>
        <taxon>Arachnida</taxon>
        <taxon>Araneae</taxon>
        <taxon>Araneomorphae</taxon>
        <taxon>Entelegynae</taxon>
        <taxon>Araneoidea</taxon>
        <taxon>Araneidae</taxon>
        <taxon>Caerostris</taxon>
    </lineage>
</organism>
<name>A0AAV4S816_CAEEX</name>
<accession>A0AAV4S816</accession>
<keyword evidence="1" id="KW-0812">Transmembrane</keyword>
<reference evidence="2 3" key="1">
    <citation type="submission" date="2021-06" db="EMBL/GenBank/DDBJ databases">
        <title>Caerostris extrusa draft genome.</title>
        <authorList>
            <person name="Kono N."/>
            <person name="Arakawa K."/>
        </authorList>
    </citation>
    <scope>NUCLEOTIDE SEQUENCE [LARGE SCALE GENOMIC DNA]</scope>
</reference>
<keyword evidence="1" id="KW-0472">Membrane</keyword>
<dbReference type="Proteomes" id="UP001054945">
    <property type="component" value="Unassembled WGS sequence"/>
</dbReference>
<dbReference type="AlphaFoldDB" id="A0AAV4S816"/>
<protein>
    <submittedName>
        <fullName evidence="2">Uncharacterized protein</fullName>
    </submittedName>
</protein>
<keyword evidence="3" id="KW-1185">Reference proteome</keyword>